<dbReference type="AlphaFoldDB" id="A0A6C0LIP5"/>
<feature type="compositionally biased region" description="Basic residues" evidence="1">
    <location>
        <begin position="151"/>
        <end position="165"/>
    </location>
</feature>
<protein>
    <submittedName>
        <fullName evidence="2">Uncharacterized protein</fullName>
    </submittedName>
</protein>
<name>A0A6C0LIP5_9ZZZZ</name>
<feature type="compositionally biased region" description="Basic residues" evidence="1">
    <location>
        <begin position="173"/>
        <end position="195"/>
    </location>
</feature>
<sequence>MARVQPQQIYDVLDSMNNLGGQTDTLLDMISQQQAANTEAIRQMGTASDLLRRLLQSRGEMEEILAASGRARDNQGDNVKRIRDALGGQPTVEEMRAAIQDLEQASNSALQAGLPSPPPQSSSPPLNANASTFTPASRPGPSVGGYDWRSSIKKTKTKTKRRKSKGGYDWRSSGRKTKTKIKNKNKTKTRRKNKSNRSNSSSRRSKSRR</sequence>
<accession>A0A6C0LIP5</accession>
<feature type="region of interest" description="Disordered" evidence="1">
    <location>
        <begin position="108"/>
        <end position="209"/>
    </location>
</feature>
<evidence type="ECO:0000256" key="1">
    <source>
        <dbReference type="SAM" id="MobiDB-lite"/>
    </source>
</evidence>
<proteinExistence type="predicted"/>
<dbReference type="EMBL" id="MN740506">
    <property type="protein sequence ID" value="QHU30377.1"/>
    <property type="molecule type" value="Genomic_DNA"/>
</dbReference>
<organism evidence="2">
    <name type="scientific">viral metagenome</name>
    <dbReference type="NCBI Taxonomy" id="1070528"/>
    <lineage>
        <taxon>unclassified sequences</taxon>
        <taxon>metagenomes</taxon>
        <taxon>organismal metagenomes</taxon>
    </lineage>
</organism>
<reference evidence="2" key="1">
    <citation type="journal article" date="2020" name="Nature">
        <title>Giant virus diversity and host interactions through global metagenomics.</title>
        <authorList>
            <person name="Schulz F."/>
            <person name="Roux S."/>
            <person name="Paez-Espino D."/>
            <person name="Jungbluth S."/>
            <person name="Walsh D.A."/>
            <person name="Denef V.J."/>
            <person name="McMahon K.D."/>
            <person name="Konstantinidis K.T."/>
            <person name="Eloe-Fadrosh E.A."/>
            <person name="Kyrpides N.C."/>
            <person name="Woyke T."/>
        </authorList>
    </citation>
    <scope>NUCLEOTIDE SEQUENCE</scope>
    <source>
        <strain evidence="2">GVMAG-M-3300027833-11</strain>
    </source>
</reference>
<evidence type="ECO:0000313" key="2">
    <source>
        <dbReference type="EMBL" id="QHU30377.1"/>
    </source>
</evidence>